<organism evidence="1 2">
    <name type="scientific">Dendrolimus kikuchii</name>
    <dbReference type="NCBI Taxonomy" id="765133"/>
    <lineage>
        <taxon>Eukaryota</taxon>
        <taxon>Metazoa</taxon>
        <taxon>Ecdysozoa</taxon>
        <taxon>Arthropoda</taxon>
        <taxon>Hexapoda</taxon>
        <taxon>Insecta</taxon>
        <taxon>Pterygota</taxon>
        <taxon>Neoptera</taxon>
        <taxon>Endopterygota</taxon>
        <taxon>Lepidoptera</taxon>
        <taxon>Glossata</taxon>
        <taxon>Ditrysia</taxon>
        <taxon>Bombycoidea</taxon>
        <taxon>Lasiocampidae</taxon>
        <taxon>Dendrolimus</taxon>
    </lineage>
</organism>
<evidence type="ECO:0000313" key="2">
    <source>
        <dbReference type="Proteomes" id="UP000824533"/>
    </source>
</evidence>
<gene>
    <name evidence="1" type="ORF">K1T71_002855</name>
</gene>
<dbReference type="Proteomes" id="UP000824533">
    <property type="component" value="Linkage Group LG04"/>
</dbReference>
<name>A0ACC1DDW0_9NEOP</name>
<keyword evidence="2" id="KW-1185">Reference proteome</keyword>
<accession>A0ACC1DDW0</accession>
<comment type="caution">
    <text evidence="1">The sequence shown here is derived from an EMBL/GenBank/DDBJ whole genome shotgun (WGS) entry which is preliminary data.</text>
</comment>
<reference evidence="1 2" key="1">
    <citation type="journal article" date="2021" name="Front. Genet.">
        <title>Chromosome-Level Genome Assembly Reveals Significant Gene Expansion in the Toll and IMD Signaling Pathways of Dendrolimus kikuchii.</title>
        <authorList>
            <person name="Zhou J."/>
            <person name="Wu P."/>
            <person name="Xiong Z."/>
            <person name="Liu N."/>
            <person name="Zhao N."/>
            <person name="Ji M."/>
            <person name="Qiu Y."/>
            <person name="Yang B."/>
        </authorList>
    </citation>
    <scope>NUCLEOTIDE SEQUENCE [LARGE SCALE GENOMIC DNA]</scope>
    <source>
        <strain evidence="1">Ann1</strain>
    </source>
</reference>
<protein>
    <submittedName>
        <fullName evidence="1">Uncharacterized protein</fullName>
    </submittedName>
</protein>
<dbReference type="EMBL" id="CM034390">
    <property type="protein sequence ID" value="KAJ0182133.1"/>
    <property type="molecule type" value="Genomic_DNA"/>
</dbReference>
<evidence type="ECO:0000313" key="1">
    <source>
        <dbReference type="EMBL" id="KAJ0182133.1"/>
    </source>
</evidence>
<sequence>MVSCDIELQRLCDGCNYLSKSESENVIIIYINNLESYIGPCGLMDKASDFGSEDCRFESCHGRVPKYFFL</sequence>
<proteinExistence type="predicted"/>